<accession>A0AAN5CRI1</accession>
<dbReference type="AlphaFoldDB" id="A0AAN5CRI1"/>
<evidence type="ECO:0000313" key="2">
    <source>
        <dbReference type="EMBL" id="GMR49029.1"/>
    </source>
</evidence>
<sequence length="110" mass="11295">ESLKPSTATPAVVNTTVSHPITSTTQSTTKSTSASTTTGSSQCSCAPGSMQFNQGTPSINLTFASVNVTKSEDGCDLTVHCEGRSPLSIGVYYSSTVQGDSPILNMDNSV</sequence>
<dbReference type="Proteomes" id="UP001328107">
    <property type="component" value="Unassembled WGS sequence"/>
</dbReference>
<evidence type="ECO:0000256" key="1">
    <source>
        <dbReference type="SAM" id="MobiDB-lite"/>
    </source>
</evidence>
<name>A0AAN5CRI1_9BILA</name>
<reference evidence="3" key="1">
    <citation type="submission" date="2022-10" db="EMBL/GenBank/DDBJ databases">
        <title>Genome assembly of Pristionchus species.</title>
        <authorList>
            <person name="Yoshida K."/>
            <person name="Sommer R.J."/>
        </authorList>
    </citation>
    <scope>NUCLEOTIDE SEQUENCE [LARGE SCALE GENOMIC DNA]</scope>
    <source>
        <strain evidence="3">RS5460</strain>
    </source>
</reference>
<dbReference type="EMBL" id="BTRK01000004">
    <property type="protein sequence ID" value="GMR49029.1"/>
    <property type="molecule type" value="Genomic_DNA"/>
</dbReference>
<keyword evidence="3" id="KW-1185">Reference proteome</keyword>
<organism evidence="2 3">
    <name type="scientific">Pristionchus mayeri</name>
    <dbReference type="NCBI Taxonomy" id="1317129"/>
    <lineage>
        <taxon>Eukaryota</taxon>
        <taxon>Metazoa</taxon>
        <taxon>Ecdysozoa</taxon>
        <taxon>Nematoda</taxon>
        <taxon>Chromadorea</taxon>
        <taxon>Rhabditida</taxon>
        <taxon>Rhabditina</taxon>
        <taxon>Diplogasteromorpha</taxon>
        <taxon>Diplogasteroidea</taxon>
        <taxon>Neodiplogasteridae</taxon>
        <taxon>Pristionchus</taxon>
    </lineage>
</organism>
<comment type="caution">
    <text evidence="2">The sequence shown here is derived from an EMBL/GenBank/DDBJ whole genome shotgun (WGS) entry which is preliminary data.</text>
</comment>
<gene>
    <name evidence="2" type="ORF">PMAYCL1PPCAC_19224</name>
</gene>
<feature type="non-terminal residue" evidence="2">
    <location>
        <position position="1"/>
    </location>
</feature>
<feature type="region of interest" description="Disordered" evidence="1">
    <location>
        <begin position="1"/>
        <end position="40"/>
    </location>
</feature>
<feature type="compositionally biased region" description="Low complexity" evidence="1">
    <location>
        <begin position="22"/>
        <end position="40"/>
    </location>
</feature>
<proteinExistence type="predicted"/>
<feature type="compositionally biased region" description="Polar residues" evidence="1">
    <location>
        <begin position="1"/>
        <end position="21"/>
    </location>
</feature>
<evidence type="ECO:0000313" key="3">
    <source>
        <dbReference type="Proteomes" id="UP001328107"/>
    </source>
</evidence>
<protein>
    <submittedName>
        <fullName evidence="2">Uncharacterized protein</fullName>
    </submittedName>
</protein>